<proteinExistence type="predicted"/>
<evidence type="ECO:0000313" key="1">
    <source>
        <dbReference type="EMBL" id="AWJ64336.1"/>
    </source>
</evidence>
<organism evidence="1">
    <name type="scientific">Mirafiori lettuce big-vein virus</name>
    <dbReference type="NCBI Taxonomy" id="200255"/>
    <lineage>
        <taxon>Viruses</taxon>
        <taxon>Riboviria</taxon>
        <taxon>Orthornavirae</taxon>
        <taxon>Negarnaviricota</taxon>
        <taxon>Haploviricotina</taxon>
        <taxon>Milneviricetes</taxon>
        <taxon>Naedrevirales</taxon>
        <taxon>Aspiviridae</taxon>
        <taxon>Ophiovirus</taxon>
        <taxon>Ophiovirus mirafioriense</taxon>
    </lineage>
</organism>
<sequence length="317" mass="37767">MGSFADWMRLIDPILSRAIAIIPHLKEIINIAFKPFNGIDALDDHDHKHLKNRILHIDEKLYYNERKPVRSYVLDSENRSNIITGYNEKMKSLEESVVKEVIYPILMHLSSQRETLIRMEEIPFLSHFDREMKHSFLLPEKEFFIQPVKKILINNLEKGLSYLLDMHPRRNDLNQNRAEYYQRIYSRGFNQESYGSPMLKNNKALELISYSTYIWNKIGLREDLFLIQFYETGFKSTYMACFPRACSSYLAKRQDSKSLEMVFNTLIVESGFIIRVAQSLSFFDNSLSDYFYPRMPLDREIVRIKTRERENFDHWSN</sequence>
<accession>A0A678TMD3</accession>
<protein>
    <submittedName>
        <fullName evidence="1">Putative 37 kDa protein</fullName>
    </submittedName>
</protein>
<dbReference type="EMBL" id="KY769704">
    <property type="protein sequence ID" value="AWJ64336.1"/>
    <property type="molecule type" value="Viral_cRNA"/>
</dbReference>
<reference evidence="1" key="1">
    <citation type="submission" date="2017-03" db="EMBL/GenBank/DDBJ databases">
        <title>Identification of viruses infecting indigenous ornamental bulbous plants in South Africa using Next Generation Sequencing.</title>
        <authorList>
            <person name="Cloete M."/>
            <person name="Visser M."/>
            <person name="Maree H.J."/>
            <person name="Burger J.T."/>
            <person name="Oelofse D."/>
        </authorList>
    </citation>
    <scope>NUCLEOTIDE SEQUENCE</scope>
    <source>
        <strain evidence="1">F_Meta-contig11053-RC</strain>
    </source>
</reference>
<name>A0A678TMD3_9VIRU</name>